<name>A0A811BS63_9VIRU</name>
<reference evidence="1" key="1">
    <citation type="submission" date="2021-04" db="EMBL/GenBank/DDBJ databases">
        <title>Draft Genome Sequence of Pandoravirus japonicus, Isolated from the Sabaishi River of Niigata, Japan.</title>
        <authorList>
            <person name="Hosokawa N."/>
            <person name="Takahashi H."/>
            <person name="Aoki K."/>
            <person name="Takemura M."/>
        </authorList>
    </citation>
    <scope>NUCLEOTIDE SEQUENCE</scope>
</reference>
<proteinExistence type="predicted"/>
<sequence length="83" mass="9239">MHAHTYMHTRTHDRGGCASFFFFPVSSPGLSFFFSSKATRRPRRADVREPIMTDDDKAVSVFGKRFMATLGTVCLPAIGDTPP</sequence>
<dbReference type="EMBL" id="LC625835">
    <property type="protein sequence ID" value="BCU03926.1"/>
    <property type="molecule type" value="Genomic_DNA"/>
</dbReference>
<dbReference type="Proteomes" id="UP001253637">
    <property type="component" value="Segment"/>
</dbReference>
<accession>A0A811BS63</accession>
<evidence type="ECO:0000313" key="2">
    <source>
        <dbReference type="Proteomes" id="UP001253637"/>
    </source>
</evidence>
<evidence type="ECO:0000313" key="1">
    <source>
        <dbReference type="EMBL" id="BCU03926.1"/>
    </source>
</evidence>
<organism evidence="1 2">
    <name type="scientific">Pandoravirus japonicus</name>
    <dbReference type="NCBI Taxonomy" id="2823154"/>
    <lineage>
        <taxon>Viruses</taxon>
        <taxon>Pandoravirus</taxon>
    </lineage>
</organism>
<protein>
    <submittedName>
        <fullName evidence="1">Uncharacterized protein</fullName>
    </submittedName>
</protein>